<dbReference type="Gene3D" id="3.10.180.10">
    <property type="entry name" value="2,3-Dihydroxybiphenyl 1,2-Dioxygenase, domain 1"/>
    <property type="match status" value="1"/>
</dbReference>
<dbReference type="InterPro" id="IPR037523">
    <property type="entry name" value="VOC_core"/>
</dbReference>
<dbReference type="CDD" id="cd06587">
    <property type="entry name" value="VOC"/>
    <property type="match status" value="1"/>
</dbReference>
<protein>
    <submittedName>
        <fullName evidence="2">VOC family protein</fullName>
    </submittedName>
</protein>
<dbReference type="Pfam" id="PF00903">
    <property type="entry name" value="Glyoxalase"/>
    <property type="match status" value="1"/>
</dbReference>
<dbReference type="InterPro" id="IPR004360">
    <property type="entry name" value="Glyas_Fos-R_dOase_dom"/>
</dbReference>
<dbReference type="InterPro" id="IPR029068">
    <property type="entry name" value="Glyas_Bleomycin-R_OHBP_Dase"/>
</dbReference>
<sequence>MLAFNCDQNCQYYHTYDTYEAHLPVKNLLRSIAFYKQLDLELAHQTDTIAFFWIEKGRSWLGLWETDRVDTPYHVSLRHVAFHIDRKDMDEAKKWLEQKGIEVTTSFGFPPEKQPLVLPNNPQAHAAIYFEDPDGNLLEFIAPLRIDFEEAFKMMTLEDWDKREG</sequence>
<accession>A0A517IGR6</accession>
<dbReference type="AlphaFoldDB" id="A0A517IGR6"/>
<evidence type="ECO:0000313" key="3">
    <source>
        <dbReference type="Proteomes" id="UP000317713"/>
    </source>
</evidence>
<dbReference type="Proteomes" id="UP000317713">
    <property type="component" value="Chromosome"/>
</dbReference>
<evidence type="ECO:0000313" key="2">
    <source>
        <dbReference type="EMBL" id="QDS38093.1"/>
    </source>
</evidence>
<dbReference type="PROSITE" id="PS51819">
    <property type="entry name" value="VOC"/>
    <property type="match status" value="1"/>
</dbReference>
<evidence type="ECO:0000259" key="1">
    <source>
        <dbReference type="PROSITE" id="PS51819"/>
    </source>
</evidence>
<dbReference type="EMBL" id="CP042161">
    <property type="protein sequence ID" value="QDS38093.1"/>
    <property type="molecule type" value="Genomic_DNA"/>
</dbReference>
<feature type="domain" description="VOC" evidence="1">
    <location>
        <begin position="15"/>
        <end position="143"/>
    </location>
</feature>
<reference evidence="2 3" key="1">
    <citation type="submission" date="2019-07" db="EMBL/GenBank/DDBJ databases">
        <title>Characterization of Brevibacillus brevis HK544, as a potential biocontrol agent.</title>
        <authorList>
            <person name="Kim H."/>
        </authorList>
    </citation>
    <scope>NUCLEOTIDE SEQUENCE [LARGE SCALE GENOMIC DNA]</scope>
    <source>
        <strain evidence="2 3">HK544</strain>
    </source>
</reference>
<proteinExistence type="predicted"/>
<organism evidence="2 3">
    <name type="scientific">Brevibacillus brevis</name>
    <name type="common">Bacillus brevis</name>
    <dbReference type="NCBI Taxonomy" id="1393"/>
    <lineage>
        <taxon>Bacteria</taxon>
        <taxon>Bacillati</taxon>
        <taxon>Bacillota</taxon>
        <taxon>Bacilli</taxon>
        <taxon>Bacillales</taxon>
        <taxon>Paenibacillaceae</taxon>
        <taxon>Brevibacillus</taxon>
    </lineage>
</organism>
<dbReference type="SUPFAM" id="SSF54593">
    <property type="entry name" value="Glyoxalase/Bleomycin resistance protein/Dihydroxybiphenyl dioxygenase"/>
    <property type="match status" value="1"/>
</dbReference>
<name>A0A517IGR6_BREBE</name>
<gene>
    <name evidence="2" type="ORF">FPS98_09930</name>
</gene>